<protein>
    <submittedName>
        <fullName evidence="5">ABC transporter ATP-binding protein</fullName>
    </submittedName>
</protein>
<keyword evidence="2" id="KW-0547">Nucleotide-binding</keyword>
<gene>
    <name evidence="5" type="ORF">WN67_14045</name>
</gene>
<dbReference type="GO" id="GO:0005524">
    <property type="term" value="F:ATP binding"/>
    <property type="evidence" value="ECO:0007669"/>
    <property type="project" value="UniProtKB-KW"/>
</dbReference>
<accession>A0A0M2JXJ4</accession>
<keyword evidence="6" id="KW-1185">Reference proteome</keyword>
<dbReference type="InterPro" id="IPR003439">
    <property type="entry name" value="ABC_transporter-like_ATP-bd"/>
</dbReference>
<dbReference type="Pfam" id="PF00005">
    <property type="entry name" value="ABC_tran"/>
    <property type="match status" value="1"/>
</dbReference>
<dbReference type="AlphaFoldDB" id="A0A0M2JXJ4"/>
<dbReference type="RefSeq" id="WP_046363645.1">
    <property type="nucleotide sequence ID" value="NZ_CALTXN010000006.1"/>
</dbReference>
<dbReference type="InterPro" id="IPR027417">
    <property type="entry name" value="P-loop_NTPase"/>
</dbReference>
<dbReference type="GO" id="GO:0016887">
    <property type="term" value="F:ATP hydrolysis activity"/>
    <property type="evidence" value="ECO:0007669"/>
    <property type="project" value="InterPro"/>
</dbReference>
<dbReference type="PROSITE" id="PS50893">
    <property type="entry name" value="ABC_TRANSPORTER_2"/>
    <property type="match status" value="1"/>
</dbReference>
<dbReference type="CDD" id="cd03293">
    <property type="entry name" value="ABC_NrtD_SsuB_transporters"/>
    <property type="match status" value="1"/>
</dbReference>
<evidence type="ECO:0000256" key="2">
    <source>
        <dbReference type="ARBA" id="ARBA00022741"/>
    </source>
</evidence>
<organism evidence="5 6">
    <name type="scientific">Mycolicibacterium obuense</name>
    <dbReference type="NCBI Taxonomy" id="1807"/>
    <lineage>
        <taxon>Bacteria</taxon>
        <taxon>Bacillati</taxon>
        <taxon>Actinomycetota</taxon>
        <taxon>Actinomycetes</taxon>
        <taxon>Mycobacteriales</taxon>
        <taxon>Mycobacteriaceae</taxon>
        <taxon>Mycolicibacterium</taxon>
    </lineage>
</organism>
<evidence type="ECO:0000313" key="6">
    <source>
        <dbReference type="Proteomes" id="UP000034150"/>
    </source>
</evidence>
<dbReference type="EMBL" id="LAUZ02000023">
    <property type="protein sequence ID" value="KKF01343.1"/>
    <property type="molecule type" value="Genomic_DNA"/>
</dbReference>
<dbReference type="OrthoDB" id="8773773at2"/>
<evidence type="ECO:0000259" key="4">
    <source>
        <dbReference type="PROSITE" id="PS50893"/>
    </source>
</evidence>
<dbReference type="PANTHER" id="PTHR42788">
    <property type="entry name" value="TAURINE IMPORT ATP-BINDING PROTEIN-RELATED"/>
    <property type="match status" value="1"/>
</dbReference>
<comment type="caution">
    <text evidence="5">The sequence shown here is derived from an EMBL/GenBank/DDBJ whole genome shotgun (WGS) entry which is preliminary data.</text>
</comment>
<evidence type="ECO:0000256" key="3">
    <source>
        <dbReference type="ARBA" id="ARBA00022840"/>
    </source>
</evidence>
<proteinExistence type="predicted"/>
<dbReference type="Gene3D" id="3.40.50.300">
    <property type="entry name" value="P-loop containing nucleotide triphosphate hydrolases"/>
    <property type="match status" value="1"/>
</dbReference>
<dbReference type="PATRIC" id="fig|1807.13.peg.2438"/>
<dbReference type="PROSITE" id="PS00211">
    <property type="entry name" value="ABC_TRANSPORTER_1"/>
    <property type="match status" value="1"/>
</dbReference>
<evidence type="ECO:0000256" key="1">
    <source>
        <dbReference type="ARBA" id="ARBA00022448"/>
    </source>
</evidence>
<feature type="domain" description="ABC transporter" evidence="4">
    <location>
        <begin position="4"/>
        <end position="235"/>
    </location>
</feature>
<reference evidence="5 6" key="1">
    <citation type="journal article" date="2015" name="Genome Announc.">
        <title>Draft Genome Sequence of Mycobacterium obuense Strain UC1, Isolated from Patient Sputum.</title>
        <authorList>
            <person name="Greninger A.L."/>
            <person name="Cunningham G."/>
            <person name="Hsu E.D."/>
            <person name="Yu J.M."/>
            <person name="Chiu C.Y."/>
            <person name="Miller S."/>
        </authorList>
    </citation>
    <scope>NUCLEOTIDE SEQUENCE [LARGE SCALE GENOMIC DNA]</scope>
    <source>
        <strain evidence="5 6">UC1</strain>
    </source>
</reference>
<dbReference type="SUPFAM" id="SSF52540">
    <property type="entry name" value="P-loop containing nucleoside triphosphate hydrolases"/>
    <property type="match status" value="1"/>
</dbReference>
<dbReference type="InterPro" id="IPR017871">
    <property type="entry name" value="ABC_transporter-like_CS"/>
</dbReference>
<keyword evidence="1" id="KW-0813">Transport</keyword>
<keyword evidence="3 5" id="KW-0067">ATP-binding</keyword>
<dbReference type="InterPro" id="IPR003593">
    <property type="entry name" value="AAA+_ATPase"/>
</dbReference>
<evidence type="ECO:0000313" key="5">
    <source>
        <dbReference type="EMBL" id="KKF01343.1"/>
    </source>
</evidence>
<dbReference type="Proteomes" id="UP000034150">
    <property type="component" value="Unassembled WGS sequence"/>
</dbReference>
<dbReference type="PANTHER" id="PTHR42788:SF13">
    <property type="entry name" value="ALIPHATIC SULFONATES IMPORT ATP-BINDING PROTEIN SSUB"/>
    <property type="match status" value="1"/>
</dbReference>
<dbReference type="InterPro" id="IPR050166">
    <property type="entry name" value="ABC_transporter_ATP-bind"/>
</dbReference>
<name>A0A0M2JXJ4_9MYCO</name>
<dbReference type="SMART" id="SM00382">
    <property type="entry name" value="AAA"/>
    <property type="match status" value="1"/>
</dbReference>
<sequence>MSAVEFDSVSVAYRTREGRRAAVEDVTLSVQSGEFIALVGPSGCGKSTLLKAAAGLVAASAGQVRVGGAVVTEPPAGVGMLFQNDALLPWRSVADNVRLPLQIAGRHRAEQDTRTAALLDKVGLSSFADYVPRQLSGGMRKRVALARTLAADPAVFLMDEPFGPLDALTRREIGADFLRLWEQVRTTVLFVTHDVDEALLLADRVVVMSPGPGRIVEDLAVSLPRPRDPRELRFTPEYHDLYDAVSDRLGVA</sequence>